<reference evidence="1 2" key="1">
    <citation type="journal article" date="2020" name="bioRxiv">
        <title>A chromosome-scale genome assembly for the Fusarium oxysporum strain Fo5176 to establish a model Arabidopsis-fungal pathosystem.</title>
        <authorList>
            <person name="Fokkens L."/>
            <person name="Guo L."/>
            <person name="Dora S."/>
            <person name="Wang B."/>
            <person name="Ye K."/>
            <person name="Sanchez-Rodriguez C."/>
            <person name="Croll D."/>
        </authorList>
    </citation>
    <scope>NUCLEOTIDE SEQUENCE [LARGE SCALE GENOMIC DNA]</scope>
    <source>
        <strain evidence="1 2">Fo5176</strain>
    </source>
</reference>
<dbReference type="Proteomes" id="UP000593570">
    <property type="component" value="Unassembled WGS sequence"/>
</dbReference>
<evidence type="ECO:0000313" key="2">
    <source>
        <dbReference type="Proteomes" id="UP000593570"/>
    </source>
</evidence>
<dbReference type="AlphaFoldDB" id="A0A8H6GG39"/>
<name>A0A8H6GG39_FUSOX</name>
<accession>A0A8H6GG39</accession>
<evidence type="ECO:0000313" key="1">
    <source>
        <dbReference type="EMBL" id="KAF6517527.1"/>
    </source>
</evidence>
<comment type="caution">
    <text evidence="1">The sequence shown here is derived from an EMBL/GenBank/DDBJ whole genome shotgun (WGS) entry which is preliminary data.</text>
</comment>
<dbReference type="EMBL" id="JACDXP010000011">
    <property type="protein sequence ID" value="KAF6517527.1"/>
    <property type="molecule type" value="Genomic_DNA"/>
</dbReference>
<proteinExistence type="predicted"/>
<sequence length="122" mass="14333">MNNIVRQLIVPQPVPAPRFSAFPTLIDFNQLSSPPLCTKRQDFSEIEYFESLRAAIREPNIEDDVLAEVVYFGWHTNQYWVRPSRNLQDNNEPCAGAYNLMYKIFSRLDEDWLVRGFWGYGQ</sequence>
<protein>
    <submittedName>
        <fullName evidence="1">Uncharacterized protein</fullName>
    </submittedName>
</protein>
<organism evidence="1 2">
    <name type="scientific">Fusarium oxysporum f. sp. conglutinans</name>
    <dbReference type="NCBI Taxonomy" id="100902"/>
    <lineage>
        <taxon>Eukaryota</taxon>
        <taxon>Fungi</taxon>
        <taxon>Dikarya</taxon>
        <taxon>Ascomycota</taxon>
        <taxon>Pezizomycotina</taxon>
        <taxon>Sordariomycetes</taxon>
        <taxon>Hypocreomycetidae</taxon>
        <taxon>Hypocreales</taxon>
        <taxon>Nectriaceae</taxon>
        <taxon>Fusarium</taxon>
        <taxon>Fusarium oxysporum species complex</taxon>
    </lineage>
</organism>
<gene>
    <name evidence="1" type="ORF">HZS61_003088</name>
</gene>